<feature type="region of interest" description="Disordered" evidence="3">
    <location>
        <begin position="87"/>
        <end position="110"/>
    </location>
</feature>
<dbReference type="SUPFAM" id="SSF52540">
    <property type="entry name" value="P-loop containing nucleoside triphosphate hydrolases"/>
    <property type="match status" value="1"/>
</dbReference>
<reference evidence="4 5" key="1">
    <citation type="submission" date="2024-01" db="EMBL/GenBank/DDBJ databases">
        <authorList>
            <consortium name="Genoscope - CEA"/>
            <person name="William W."/>
        </authorList>
    </citation>
    <scope>NUCLEOTIDE SEQUENCE [LARGE SCALE GENOMIC DNA]</scope>
    <source>
        <strain evidence="4 5">29B2s-10</strain>
    </source>
</reference>
<evidence type="ECO:0000256" key="2">
    <source>
        <dbReference type="SAM" id="Coils"/>
    </source>
</evidence>
<protein>
    <recommendedName>
        <fullName evidence="6">ATPase AAA-type core domain-containing protein</fullName>
    </recommendedName>
</protein>
<name>A0ABP0ECJ8_9ASCO</name>
<dbReference type="EMBL" id="OZ004256">
    <property type="protein sequence ID" value="CAK7904725.1"/>
    <property type="molecule type" value="Genomic_DNA"/>
</dbReference>
<feature type="compositionally biased region" description="Low complexity" evidence="3">
    <location>
        <begin position="821"/>
        <end position="830"/>
    </location>
</feature>
<feature type="region of interest" description="Disordered" evidence="3">
    <location>
        <begin position="818"/>
        <end position="841"/>
    </location>
</feature>
<keyword evidence="5" id="KW-1185">Reference proteome</keyword>
<dbReference type="Proteomes" id="UP001497600">
    <property type="component" value="Chromosome D"/>
</dbReference>
<dbReference type="Gene3D" id="3.40.50.300">
    <property type="entry name" value="P-loop containing nucleotide triphosphate hydrolases"/>
    <property type="match status" value="1"/>
</dbReference>
<sequence length="911" mass="103537">MDPFLQTAIAGQTLPNELEDSPTHINVTGVSSRTESPTDITDVDEITNPKPIITKKSSDRPNSLLSLLSGKQKTKKRKVVKKSEVEDVGSIPTLSQPSEDLTEGESFDSSFTEIQSNDLRKEYDVIELEKRIYSDRKSRAVSAKDFLGKRAKPVESTSISIEESDTVIEIESEEEIVIETDDKSKSIEDKIYGVRDVKRTSAKDLLGSYKKNKVLPKQPSEIVLEANSTSKKNGSQNRNFNVTLKVSPDRLREVEKALNNPFFTKGSTTGNSSKSNASSVFKTMMSHSHMNTPKLTPLQKLKELYPKDLTREQFHVIPTEPSPEIDENYTFPLQRKPKLNIPVEGLLNGTNFFQHLPLNRDVSQNIYAITNQKVTEDTPKSYENKALQRIYDEFVVNVEEEEEEIREIATDSQLWTEIFKPIKTDQLLIEKSAINHIKNWINNSFERLKAQALSTPRNELIKKRKQQQQQKLSSSLLDGFIVDEFEDEGDTESDQEVFVPVLIINGSTGTGKSASVYAAMEEIHGYVHEVNSGQARSRRDLFSTLKELCTTQLVHQKGDKNEFQKGIILFEDTDVLFEQDKTFWTVVQDMINISRRPIVITCTDISTIPKNIVDFASEENAIVNIDLEVTLCTRNEMVDYLKLCCQSKGFHLDRDVIESVVDQCASKTTFDLRKSLMSLQILCQGRCTKNHISFNTDIEAASPQHTDDINELSKKLDILSISDLISNNTHSLIKTHEQHNELLDLYIIDESLLLKQATLPYELDIGKNLNKTLNLPQKEILHKQTFNGVRRAITDYTGSRSKKLSKFILEATNSFQRRSTRSSANSESSSQNELEWQPDTTGTPDSSICHYLSPTPYLLELAPICRNWARFQVSLDKAEIDTYNKHKVSVKKFLEWRQFQGNHNDVTNTFN</sequence>
<dbReference type="InterPro" id="IPR027417">
    <property type="entry name" value="P-loop_NTPase"/>
</dbReference>
<keyword evidence="2" id="KW-0175">Coiled coil</keyword>
<gene>
    <name evidence="4" type="ORF">CAAN4_D10748</name>
</gene>
<evidence type="ECO:0000313" key="4">
    <source>
        <dbReference type="EMBL" id="CAK7904725.1"/>
    </source>
</evidence>
<organism evidence="4 5">
    <name type="scientific">[Candida] anglica</name>
    <dbReference type="NCBI Taxonomy" id="148631"/>
    <lineage>
        <taxon>Eukaryota</taxon>
        <taxon>Fungi</taxon>
        <taxon>Dikarya</taxon>
        <taxon>Ascomycota</taxon>
        <taxon>Saccharomycotina</taxon>
        <taxon>Pichiomycetes</taxon>
        <taxon>Debaryomycetaceae</taxon>
        <taxon>Kurtzmaniella</taxon>
    </lineage>
</organism>
<evidence type="ECO:0000256" key="3">
    <source>
        <dbReference type="SAM" id="MobiDB-lite"/>
    </source>
</evidence>
<evidence type="ECO:0000313" key="5">
    <source>
        <dbReference type="Proteomes" id="UP001497600"/>
    </source>
</evidence>
<accession>A0ABP0ECJ8</accession>
<evidence type="ECO:0008006" key="6">
    <source>
        <dbReference type="Google" id="ProtNLM"/>
    </source>
</evidence>
<feature type="compositionally biased region" description="Polar residues" evidence="3">
    <location>
        <begin position="831"/>
        <end position="841"/>
    </location>
</feature>
<feature type="coiled-coil region" evidence="2">
    <location>
        <begin position="384"/>
        <end position="411"/>
    </location>
</feature>
<proteinExistence type="predicted"/>
<dbReference type="PANTHER" id="PTHR23389:SF6">
    <property type="entry name" value="REPLICATION FACTOR C SUBUNIT 1"/>
    <property type="match status" value="1"/>
</dbReference>
<dbReference type="PANTHER" id="PTHR23389">
    <property type="entry name" value="CHROMOSOME TRANSMISSION FIDELITY FACTOR 18"/>
    <property type="match status" value="1"/>
</dbReference>
<evidence type="ECO:0000256" key="1">
    <source>
        <dbReference type="ARBA" id="ARBA00022705"/>
    </source>
</evidence>
<keyword evidence="1" id="KW-0235">DNA replication</keyword>